<evidence type="ECO:0000256" key="1">
    <source>
        <dbReference type="SAM" id="MobiDB-lite"/>
    </source>
</evidence>
<feature type="signal peptide" evidence="2">
    <location>
        <begin position="1"/>
        <end position="21"/>
    </location>
</feature>
<dbReference type="KEGG" id="llu:AKJ09_10202"/>
<evidence type="ECO:0008006" key="5">
    <source>
        <dbReference type="Google" id="ProtNLM"/>
    </source>
</evidence>
<dbReference type="PROSITE" id="PS51257">
    <property type="entry name" value="PROKAR_LIPOPROTEIN"/>
    <property type="match status" value="1"/>
</dbReference>
<protein>
    <recommendedName>
        <fullName evidence="5">Secreted protein</fullName>
    </recommendedName>
</protein>
<feature type="region of interest" description="Disordered" evidence="1">
    <location>
        <begin position="462"/>
        <end position="493"/>
    </location>
</feature>
<dbReference type="PATRIC" id="fig|1391654.3.peg.10340"/>
<proteinExistence type="predicted"/>
<evidence type="ECO:0000256" key="2">
    <source>
        <dbReference type="SAM" id="SignalP"/>
    </source>
</evidence>
<sequence>MIRTRSFAGSALPRWAPAAVALCTLSTVACSKCGHHETPTDETVSSAPPSPVPAPEALLADLYVTSPNGSWAKLQRGIGGATGILPPSAGGIVCTALGLDPSLGGEIDGTLPSFGVVAGDPASPGWAFAMKLTDARHARSVLAGGDTAHFTSREADGMTVLAAKGESPDSSLGLAISSNGYLLVARKGDDLTRLGPYLTRTLPSRPLPPGALVADVPRSALASVIAPKLRSLWAETQRSLLAQDDQARRAHGGRAPDFADPKAILAAADTMLGRRLDIVGDLDRLRLSLDVGDEGTVISATMTPAAGGGAASKWITAMRTGDHAPIDALPASAAVALLLRDGDEARAEQARELEEALRASLGERLAAADGKKLHEVFDDGAKARSDVLTASVLWDEPQAFALQAPVKDAEAAGRAVRGALDLARAAPFKEMLHLDDATTASEETPDLGRISLATFVRKAHGGGASGASGLAATGRPKALPTSDAGAKSRSASNAGGAMAWSNAAGQLSVVLGAEPVVGLRTNSRPDKTLGAEPSVKQALEPLGSEASTVVVVQPLRFDPTRANLPIAPVVFAVGRHGGDAFARLSLSNGVLREVARRQMGF</sequence>
<dbReference type="AlphaFoldDB" id="A0A0K1QCR3"/>
<organism evidence="3 4">
    <name type="scientific">Labilithrix luteola</name>
    <dbReference type="NCBI Taxonomy" id="1391654"/>
    <lineage>
        <taxon>Bacteria</taxon>
        <taxon>Pseudomonadati</taxon>
        <taxon>Myxococcota</taxon>
        <taxon>Polyangia</taxon>
        <taxon>Polyangiales</taxon>
        <taxon>Labilitrichaceae</taxon>
        <taxon>Labilithrix</taxon>
    </lineage>
</organism>
<evidence type="ECO:0000313" key="3">
    <source>
        <dbReference type="EMBL" id="AKV03539.1"/>
    </source>
</evidence>
<keyword evidence="2" id="KW-0732">Signal</keyword>
<name>A0A0K1QCR3_9BACT</name>
<accession>A0A0K1QCR3</accession>
<dbReference type="RefSeq" id="WP_146654293.1">
    <property type="nucleotide sequence ID" value="NZ_CP012333.1"/>
</dbReference>
<dbReference type="EMBL" id="CP012333">
    <property type="protein sequence ID" value="AKV03539.1"/>
    <property type="molecule type" value="Genomic_DNA"/>
</dbReference>
<keyword evidence="4" id="KW-1185">Reference proteome</keyword>
<feature type="chain" id="PRO_5005466979" description="Secreted protein" evidence="2">
    <location>
        <begin position="22"/>
        <end position="601"/>
    </location>
</feature>
<reference evidence="3 4" key="1">
    <citation type="submission" date="2015-08" db="EMBL/GenBank/DDBJ databases">
        <authorList>
            <person name="Babu N.S."/>
            <person name="Beckwith C.J."/>
            <person name="Beseler K.G."/>
            <person name="Brison A."/>
            <person name="Carone J.V."/>
            <person name="Caskin T.P."/>
            <person name="Diamond M."/>
            <person name="Durham M.E."/>
            <person name="Foxe J.M."/>
            <person name="Go M."/>
            <person name="Henderson B.A."/>
            <person name="Jones I.B."/>
            <person name="McGettigan J.A."/>
            <person name="Micheletti S.J."/>
            <person name="Nasrallah M.E."/>
            <person name="Ortiz D."/>
            <person name="Piller C.R."/>
            <person name="Privatt S.R."/>
            <person name="Schneider S.L."/>
            <person name="Sharp S."/>
            <person name="Smith T.C."/>
            <person name="Stanton J.D."/>
            <person name="Ullery H.E."/>
            <person name="Wilson R.J."/>
            <person name="Serrano M.G."/>
            <person name="Buck G."/>
            <person name="Lee V."/>
            <person name="Wang Y."/>
            <person name="Carvalho R."/>
            <person name="Voegtly L."/>
            <person name="Shi R."/>
            <person name="Duckworth R."/>
            <person name="Johnson A."/>
            <person name="Loviza R."/>
            <person name="Walstead R."/>
            <person name="Shah Z."/>
            <person name="Kiflezghi M."/>
            <person name="Wade K."/>
            <person name="Ball S.L."/>
            <person name="Bradley K.W."/>
            <person name="Asai D.J."/>
            <person name="Bowman C.A."/>
            <person name="Russell D.A."/>
            <person name="Pope W.H."/>
            <person name="Jacobs-Sera D."/>
            <person name="Hendrix R.W."/>
            <person name="Hatfull G.F."/>
        </authorList>
    </citation>
    <scope>NUCLEOTIDE SEQUENCE [LARGE SCALE GENOMIC DNA]</scope>
    <source>
        <strain evidence="3 4">DSM 27648</strain>
    </source>
</reference>
<dbReference type="Proteomes" id="UP000064967">
    <property type="component" value="Chromosome"/>
</dbReference>
<gene>
    <name evidence="3" type="ORF">AKJ09_10202</name>
</gene>
<dbReference type="STRING" id="1391654.AKJ09_10202"/>
<evidence type="ECO:0000313" key="4">
    <source>
        <dbReference type="Proteomes" id="UP000064967"/>
    </source>
</evidence>